<dbReference type="InterPro" id="IPR036526">
    <property type="entry name" value="C-N_Hydrolase_sf"/>
</dbReference>
<dbReference type="RefSeq" id="WP_253474569.1">
    <property type="nucleotide sequence ID" value="NZ_JALJXV010000002.1"/>
</dbReference>
<comment type="similarity">
    <text evidence="1">Belongs to the carbon-nitrogen hydrolase superfamily. NIT1/NIT2 family.</text>
</comment>
<evidence type="ECO:0000313" key="5">
    <source>
        <dbReference type="EMBL" id="MCP1673701.1"/>
    </source>
</evidence>
<dbReference type="InterPro" id="IPR016181">
    <property type="entry name" value="Acyl_CoA_acyltransferase"/>
</dbReference>
<evidence type="ECO:0000256" key="2">
    <source>
        <dbReference type="SAM" id="MobiDB-lite"/>
    </source>
</evidence>
<evidence type="ECO:0000256" key="1">
    <source>
        <dbReference type="ARBA" id="ARBA00010613"/>
    </source>
</evidence>
<dbReference type="Pfam" id="PF00583">
    <property type="entry name" value="Acetyltransf_1"/>
    <property type="match status" value="1"/>
</dbReference>
<protein>
    <submittedName>
        <fullName evidence="5">Amidohydrolase/ribosomal protein S18 acetylase RimI-like enzyme</fullName>
    </submittedName>
</protein>
<dbReference type="PROSITE" id="PS01227">
    <property type="entry name" value="UPF0012"/>
    <property type="match status" value="1"/>
</dbReference>
<dbReference type="SUPFAM" id="SSF55729">
    <property type="entry name" value="Acyl-CoA N-acyltransferases (Nat)"/>
    <property type="match status" value="1"/>
</dbReference>
<evidence type="ECO:0000259" key="4">
    <source>
        <dbReference type="PROSITE" id="PS51186"/>
    </source>
</evidence>
<dbReference type="CDD" id="cd04301">
    <property type="entry name" value="NAT_SF"/>
    <property type="match status" value="1"/>
</dbReference>
<sequence length="546" mass="62795">MSDDRDQRPAGQDDGDEHHLRLRNLRFEDYPDVKEVMDEVYPVMGAWTRKQYAAQLNRFPEGQICIEDNGKVVAAALTIRVDYRRFGDKHTYDQITGDGYFSTHDPNGDVLYGVDVFVSPRYSGMRLGRRLYDARKELCRNLNCRSIIAGGRIPGYKEYSREMTPEQYIALVKRQEVYDPILSFQLANDFHVRRVITDYLPEDRESRAYATLVQWNNIFYEDQQQSLIGGGKTNIRVGTVQWQMRSMHSVEELMTQIEFFVDALAGYNADFMVLPEFFNAALLSNFNQDNPAEAIRGLAQYTDEIREGMQSLAVSYNINIIGGSMPVYRDQQLFNVSFLLRRDGTWESQHKLHITPDERSYWGLTGGDALQVFDTDVGKIGILICYDVQFPELSRLLMEQGMKILFVPYWTDTKNGYQRVRRCAQARAIENECYVAITGSCGNLPNVENVDIQYSQSAVFSPSDFAFPHDAVVSEATPNTEMTLIVDMDLEKLRELRYEGSVRNFRDRRLDLYQVQWVGVPGNVADNEEQTNESASDADHLSEYEE</sequence>
<dbReference type="PROSITE" id="PS50263">
    <property type="entry name" value="CN_HYDROLASE"/>
    <property type="match status" value="1"/>
</dbReference>
<gene>
    <name evidence="5" type="ORF">J2T57_000800</name>
</gene>
<evidence type="ECO:0000259" key="3">
    <source>
        <dbReference type="PROSITE" id="PS50263"/>
    </source>
</evidence>
<dbReference type="InterPro" id="IPR003010">
    <property type="entry name" value="C-N_Hydrolase"/>
</dbReference>
<comment type="caution">
    <text evidence="5">The sequence shown here is derived from an EMBL/GenBank/DDBJ whole genome shotgun (WGS) entry which is preliminary data.</text>
</comment>
<organism evidence="5 6">
    <name type="scientific">Natronocella acetinitrilica</name>
    <dbReference type="NCBI Taxonomy" id="414046"/>
    <lineage>
        <taxon>Bacteria</taxon>
        <taxon>Pseudomonadati</taxon>
        <taxon>Pseudomonadota</taxon>
        <taxon>Gammaproteobacteria</taxon>
        <taxon>Chromatiales</taxon>
        <taxon>Ectothiorhodospiraceae</taxon>
        <taxon>Natronocella</taxon>
    </lineage>
</organism>
<dbReference type="CDD" id="cd07574">
    <property type="entry name" value="nitrilase_Rim1_like"/>
    <property type="match status" value="1"/>
</dbReference>
<dbReference type="EMBL" id="JALJXV010000002">
    <property type="protein sequence ID" value="MCP1673701.1"/>
    <property type="molecule type" value="Genomic_DNA"/>
</dbReference>
<feature type="domain" description="CN hydrolase" evidence="3">
    <location>
        <begin position="235"/>
        <end position="490"/>
    </location>
</feature>
<keyword evidence="6" id="KW-1185">Reference proteome</keyword>
<feature type="region of interest" description="Disordered" evidence="2">
    <location>
        <begin position="524"/>
        <end position="546"/>
    </location>
</feature>
<feature type="domain" description="N-acetyltransferase" evidence="4">
    <location>
        <begin position="20"/>
        <end position="178"/>
    </location>
</feature>
<dbReference type="Pfam" id="PF00795">
    <property type="entry name" value="CN_hydrolase"/>
    <property type="match status" value="1"/>
</dbReference>
<dbReference type="Proteomes" id="UP001205843">
    <property type="component" value="Unassembled WGS sequence"/>
</dbReference>
<reference evidence="5" key="1">
    <citation type="submission" date="2022-03" db="EMBL/GenBank/DDBJ databases">
        <title>Genomic Encyclopedia of Type Strains, Phase III (KMG-III): the genomes of soil and plant-associated and newly described type strains.</title>
        <authorList>
            <person name="Whitman W."/>
        </authorList>
    </citation>
    <scope>NUCLEOTIDE SEQUENCE</scope>
    <source>
        <strain evidence="5">ANL 6-2</strain>
    </source>
</reference>
<proteinExistence type="inferred from homology"/>
<dbReference type="AlphaFoldDB" id="A0AAE3KAQ2"/>
<dbReference type="InterPro" id="IPR001110">
    <property type="entry name" value="UPF0012_CS"/>
</dbReference>
<dbReference type="Gene3D" id="3.60.110.10">
    <property type="entry name" value="Carbon-nitrogen hydrolase"/>
    <property type="match status" value="1"/>
</dbReference>
<dbReference type="SUPFAM" id="SSF56317">
    <property type="entry name" value="Carbon-nitrogen hydrolase"/>
    <property type="match status" value="1"/>
</dbReference>
<dbReference type="InterPro" id="IPR000182">
    <property type="entry name" value="GNAT_dom"/>
</dbReference>
<dbReference type="PROSITE" id="PS51186">
    <property type="entry name" value="GNAT"/>
    <property type="match status" value="1"/>
</dbReference>
<evidence type="ECO:0000313" key="6">
    <source>
        <dbReference type="Proteomes" id="UP001205843"/>
    </source>
</evidence>
<feature type="compositionally biased region" description="Basic and acidic residues" evidence="2">
    <location>
        <begin position="537"/>
        <end position="546"/>
    </location>
</feature>
<dbReference type="Gene3D" id="3.40.630.30">
    <property type="match status" value="1"/>
</dbReference>
<dbReference type="PANTHER" id="PTHR23088:SF50">
    <property type="entry name" value="HYDROLASE YHCX"/>
    <property type="match status" value="1"/>
</dbReference>
<dbReference type="GO" id="GO:0016747">
    <property type="term" value="F:acyltransferase activity, transferring groups other than amino-acyl groups"/>
    <property type="evidence" value="ECO:0007669"/>
    <property type="project" value="InterPro"/>
</dbReference>
<name>A0AAE3KAQ2_9GAMM</name>
<accession>A0AAE3KAQ2</accession>
<dbReference type="PANTHER" id="PTHR23088">
    <property type="entry name" value="NITRILASE-RELATED"/>
    <property type="match status" value="1"/>
</dbReference>